<feature type="transmembrane region" description="Helical" evidence="1">
    <location>
        <begin position="36"/>
        <end position="56"/>
    </location>
</feature>
<feature type="transmembrane region" description="Helical" evidence="1">
    <location>
        <begin position="523"/>
        <end position="542"/>
    </location>
</feature>
<dbReference type="Pfam" id="PF16962">
    <property type="entry name" value="ABC_export"/>
    <property type="match status" value="2"/>
</dbReference>
<dbReference type="InterPro" id="IPR031584">
    <property type="entry name" value="Put_ABC_export"/>
</dbReference>
<keyword evidence="1" id="KW-0812">Transmembrane</keyword>
<feature type="transmembrane region" description="Helical" evidence="1">
    <location>
        <begin position="409"/>
        <end position="430"/>
    </location>
</feature>
<keyword evidence="1" id="KW-0472">Membrane</keyword>
<evidence type="ECO:0000313" key="2">
    <source>
        <dbReference type="EMBL" id="MCC9643155.1"/>
    </source>
</evidence>
<gene>
    <name evidence="2" type="ORF">LOC71_12790</name>
</gene>
<feature type="transmembrane region" description="Helical" evidence="1">
    <location>
        <begin position="489"/>
        <end position="516"/>
    </location>
</feature>
<feature type="transmembrane region" description="Helical" evidence="1">
    <location>
        <begin position="245"/>
        <end position="264"/>
    </location>
</feature>
<comment type="caution">
    <text evidence="2">The sequence shown here is derived from an EMBL/GenBank/DDBJ whole genome shotgun (WGS) entry which is preliminary data.</text>
</comment>
<dbReference type="EMBL" id="JAJKFW010000023">
    <property type="protein sequence ID" value="MCC9643155.1"/>
    <property type="molecule type" value="Genomic_DNA"/>
</dbReference>
<sequence>MSGRASIIDPALSRLIGVLLWSALRQMGRHLKTPAGALVGILAIGTVSMGLMPMFIAAWTGSLDGVQIYARATETIPLMMLLIVAMAIYFDIGQQITELRPPELQFVLAGPFTDHQILSYRLMTIALTWVVSSSLMAVFALPTAGSYLSAFFAIYTGGMTITSLTTLHAFSQPVVPPGVRDWFGRVLLGWVVILMISSLPLGIRDNGFSWQRWLLGCQTSSLGRVMTLPFVPFDRLLHQPLGLPMFGWLVVAISLPMVGFAMCYRVRSGFAELAVAGVSRKQERVARMRSGQFGRSQTKERRSTFQLPSLPWLGGAGPVAWQQLVFVLRRHRSLIAGLWILGLLTAIGFIAFQLFRPNVIHPQFREWSMVAMMIAASYLSFLMTISQPLGLAASPRTLTWFRTLPVHPFAITVGMLAGHLAMMWCIRFAFLPIGFSLSSRGWVETLSFAVAGFALDLTYASTVNFVSAATSLRALPTGTPDVLQGGRTMLYMLVLGIGMLPTLIFTALVAAAVAVLTEMDRTAIGFAVATALALPQPLIWWVSSILFRNRELFQAD</sequence>
<feature type="transmembrane region" description="Helical" evidence="1">
    <location>
        <begin position="367"/>
        <end position="389"/>
    </location>
</feature>
<feature type="transmembrane region" description="Helical" evidence="1">
    <location>
        <begin position="442"/>
        <end position="469"/>
    </location>
</feature>
<accession>A0ABS8NHY7</accession>
<proteinExistence type="predicted"/>
<protein>
    <submittedName>
        <fullName evidence="2">ABC exporter domain-containing protein</fullName>
    </submittedName>
</protein>
<feature type="transmembrane region" description="Helical" evidence="1">
    <location>
        <begin position="334"/>
        <end position="355"/>
    </location>
</feature>
<dbReference type="Proteomes" id="UP001430306">
    <property type="component" value="Unassembled WGS sequence"/>
</dbReference>
<evidence type="ECO:0000256" key="1">
    <source>
        <dbReference type="SAM" id="Phobius"/>
    </source>
</evidence>
<feature type="transmembrane region" description="Helical" evidence="1">
    <location>
        <begin position="182"/>
        <end position="203"/>
    </location>
</feature>
<dbReference type="RefSeq" id="WP_230274094.1">
    <property type="nucleotide sequence ID" value="NZ_JAJKFW010000023.1"/>
</dbReference>
<feature type="transmembrane region" description="Helical" evidence="1">
    <location>
        <begin position="122"/>
        <end position="141"/>
    </location>
</feature>
<organism evidence="2 3">
    <name type="scientific">Rhodopirellula halodulae</name>
    <dbReference type="NCBI Taxonomy" id="2894198"/>
    <lineage>
        <taxon>Bacteria</taxon>
        <taxon>Pseudomonadati</taxon>
        <taxon>Planctomycetota</taxon>
        <taxon>Planctomycetia</taxon>
        <taxon>Pirellulales</taxon>
        <taxon>Pirellulaceae</taxon>
        <taxon>Rhodopirellula</taxon>
    </lineage>
</organism>
<feature type="transmembrane region" description="Helical" evidence="1">
    <location>
        <begin position="68"/>
        <end position="90"/>
    </location>
</feature>
<evidence type="ECO:0000313" key="3">
    <source>
        <dbReference type="Proteomes" id="UP001430306"/>
    </source>
</evidence>
<feature type="transmembrane region" description="Helical" evidence="1">
    <location>
        <begin position="147"/>
        <end position="170"/>
    </location>
</feature>
<name>A0ABS8NHY7_9BACT</name>
<keyword evidence="1" id="KW-1133">Transmembrane helix</keyword>
<reference evidence="2" key="1">
    <citation type="submission" date="2021-11" db="EMBL/GenBank/DDBJ databases">
        <title>Genome sequence.</title>
        <authorList>
            <person name="Sun Q."/>
        </authorList>
    </citation>
    <scope>NUCLEOTIDE SEQUENCE</scope>
    <source>
        <strain evidence="2">JC740</strain>
    </source>
</reference>
<keyword evidence="3" id="KW-1185">Reference proteome</keyword>